<feature type="compositionally biased region" description="Acidic residues" evidence="1">
    <location>
        <begin position="387"/>
        <end position="399"/>
    </location>
</feature>
<reference evidence="2" key="1">
    <citation type="submission" date="2023-07" db="EMBL/GenBank/DDBJ databases">
        <authorList>
            <consortium name="CYATHOMIX"/>
        </authorList>
    </citation>
    <scope>NUCLEOTIDE SEQUENCE</scope>
    <source>
        <strain evidence="2">N/A</strain>
    </source>
</reference>
<dbReference type="EMBL" id="CATQJL010000112">
    <property type="protein sequence ID" value="CAJ0594686.1"/>
    <property type="molecule type" value="Genomic_DNA"/>
</dbReference>
<feature type="compositionally biased region" description="Pro residues" evidence="1">
    <location>
        <begin position="525"/>
        <end position="534"/>
    </location>
</feature>
<feature type="compositionally biased region" description="Basic and acidic residues" evidence="1">
    <location>
        <begin position="413"/>
        <end position="434"/>
    </location>
</feature>
<proteinExistence type="predicted"/>
<evidence type="ECO:0000313" key="2">
    <source>
        <dbReference type="EMBL" id="CAJ0594686.1"/>
    </source>
</evidence>
<feature type="compositionally biased region" description="Polar residues" evidence="1">
    <location>
        <begin position="628"/>
        <end position="658"/>
    </location>
</feature>
<protein>
    <submittedName>
        <fullName evidence="2">Uncharacterized protein</fullName>
    </submittedName>
</protein>
<dbReference type="Proteomes" id="UP001176961">
    <property type="component" value="Unassembled WGS sequence"/>
</dbReference>
<sequence length="1002" mass="114822">MRTIQMENGKVLQIASDDEYLASLNIPYIKCDLEEQLEKHLMCSFLCCPKQIDNDGAVTAQLVNTNMRELTLGYVDLYIAGRISTDNNEEEIEKIQKNLEHVFQLPICKGLIELDERAKFRPLPPECIELLYKRILAGGKYVRTREGQSLAKKEKECNTPKAVYRAKVACNFLLELIEREQRAQKRRFVDWQSVQKRYQEMCLNADSEDKDLLERYQTMYKMDFSHSSLNNELIKAWSGRSTITKALSMPLFCKIQYQKEAATGTLKVGFGENITLYPDEELKRAAELMAEELKPKGKFGRRDGRRREEEENKVDELVGVIPLRQRLPQSNITSILPDTIASPFAKTASQQDLERRLTEYEDLAETMQPDRNIEEPQYVPTSTNFDELSDSDSSSESDDTMVSGIYSDEEELSGIKKKQDSTENSLRKSTERIDQPALLETKPLTPSMAKVSPQPARKFNRVARDDRYEESVVKPFANPWEVNDEGMASGVRTSINRKDSTGSDQGLTMVAPPPEIVKTSTPKVSPQPQPPLQPPRHVSAFASCKPTARVERVDSQNETPFTTTTSASENERQGSSGGLYERRSSQREREPTEAIEKQRGYDRHSSTGGSSSNSGRSYVEHQRIDEQPFTSLDRQPNSFGNENKNSRRQLSPLNTMSPSLGVPMRKSAFSREVSEDYVRRTPRNDFARPEPARSSTALGNMGYGESYDRNDRNNGGGFDSRYDQRSSRENRNGFGESRYEQKPVQAWRQEPNERFRSTSSASMKFGHGARMEPEYPANQESNRGWPKNDGYYGEQQEFNERSRYPSSRNDDRYRNSRQNDSDERNSYSGQNRVQRPPSEVFRGNTNATMDNRYQPSERSSESYNRSNRMRSSSRMEYSEPASSHRDYHNDANYGPSQLHFIDEHSPHPPPLTDDQKARLRIIRDYTYLHRDANNSGLRTLDGVLSILPSDKSVDWVELITTYLPQVELVPLETRTKKELVLIWKGKPNGQIEDRAIRRLPCK</sequence>
<feature type="compositionally biased region" description="Basic and acidic residues" evidence="1">
    <location>
        <begin position="580"/>
        <end position="605"/>
    </location>
</feature>
<feature type="compositionally biased region" description="Basic and acidic residues" evidence="1">
    <location>
        <begin position="720"/>
        <end position="741"/>
    </location>
</feature>
<feature type="compositionally biased region" description="Polar residues" evidence="1">
    <location>
        <begin position="843"/>
        <end position="854"/>
    </location>
</feature>
<feature type="compositionally biased region" description="Basic and acidic residues" evidence="1">
    <location>
        <begin position="672"/>
        <end position="691"/>
    </location>
</feature>
<feature type="compositionally biased region" description="Low complexity" evidence="1">
    <location>
        <begin position="861"/>
        <end position="879"/>
    </location>
</feature>
<feature type="compositionally biased region" description="Low complexity" evidence="1">
    <location>
        <begin position="606"/>
        <end position="617"/>
    </location>
</feature>
<organism evidence="2 3">
    <name type="scientific">Cylicocyclus nassatus</name>
    <name type="common">Nematode worm</name>
    <dbReference type="NCBI Taxonomy" id="53992"/>
    <lineage>
        <taxon>Eukaryota</taxon>
        <taxon>Metazoa</taxon>
        <taxon>Ecdysozoa</taxon>
        <taxon>Nematoda</taxon>
        <taxon>Chromadorea</taxon>
        <taxon>Rhabditida</taxon>
        <taxon>Rhabditina</taxon>
        <taxon>Rhabditomorpha</taxon>
        <taxon>Strongyloidea</taxon>
        <taxon>Strongylidae</taxon>
        <taxon>Cylicocyclus</taxon>
    </lineage>
</organism>
<comment type="caution">
    <text evidence="2">The sequence shown here is derived from an EMBL/GenBank/DDBJ whole genome shotgun (WGS) entry which is preliminary data.</text>
</comment>
<feature type="region of interest" description="Disordered" evidence="1">
    <location>
        <begin position="365"/>
        <end position="467"/>
    </location>
</feature>
<evidence type="ECO:0000256" key="1">
    <source>
        <dbReference type="SAM" id="MobiDB-lite"/>
    </source>
</evidence>
<evidence type="ECO:0000313" key="3">
    <source>
        <dbReference type="Proteomes" id="UP001176961"/>
    </source>
</evidence>
<gene>
    <name evidence="2" type="ORF">CYNAS_LOCUS6669</name>
</gene>
<name>A0AA36GMD1_CYLNA</name>
<feature type="compositionally biased region" description="Polar residues" evidence="1">
    <location>
        <begin position="556"/>
        <end position="568"/>
    </location>
</feature>
<feature type="region of interest" description="Disordered" evidence="1">
    <location>
        <begin position="481"/>
        <end position="913"/>
    </location>
</feature>
<feature type="compositionally biased region" description="Basic and acidic residues" evidence="1">
    <location>
        <begin position="798"/>
        <end position="825"/>
    </location>
</feature>
<keyword evidence="3" id="KW-1185">Reference proteome</keyword>
<accession>A0AA36GMD1</accession>
<dbReference type="AlphaFoldDB" id="A0AA36GMD1"/>